<sequence length="118" mass="12870">MHDEINVGVRIVEDLAAQPTSSVPQACGSVAATTAAYDFWSSPYFKPDDIRDGHIKATLERVKEHNIVLMIQDTTSIDLTTHPATKEIGYLDNRYCFGLKVHSTLAASIDGIPLGIVN</sequence>
<name>A0A433VQY1_9CYAN</name>
<dbReference type="Gene3D" id="1.10.246.40">
    <property type="entry name" value="Tn5 transposase, domain 1"/>
    <property type="match status" value="1"/>
</dbReference>
<dbReference type="EMBL" id="RSCL01000003">
    <property type="protein sequence ID" value="RUT08530.1"/>
    <property type="molecule type" value="Genomic_DNA"/>
</dbReference>
<dbReference type="Proteomes" id="UP000271624">
    <property type="component" value="Unassembled WGS sequence"/>
</dbReference>
<dbReference type="Gene3D" id="3.90.350.10">
    <property type="entry name" value="Transposase Inhibitor Protein From Tn5, Chain A, domain 1"/>
    <property type="match status" value="1"/>
</dbReference>
<comment type="caution">
    <text evidence="2">The sequence shown here is derived from an EMBL/GenBank/DDBJ whole genome shotgun (WGS) entry which is preliminary data.</text>
</comment>
<keyword evidence="3" id="KW-1185">Reference proteome</keyword>
<evidence type="ECO:0000259" key="1">
    <source>
        <dbReference type="Pfam" id="PF14706"/>
    </source>
</evidence>
<dbReference type="InterPro" id="IPR014735">
    <property type="entry name" value="Transposase_Tn5-like_N"/>
</dbReference>
<dbReference type="PANTHER" id="PTHR37319:SF1">
    <property type="entry name" value="TRANSPOSASE TN5 DIMERISATION DOMAIN-CONTAINING PROTEIN"/>
    <property type="match status" value="1"/>
</dbReference>
<dbReference type="InterPro" id="IPR047768">
    <property type="entry name" value="Tn5p-like"/>
</dbReference>
<dbReference type="InterPro" id="IPR038215">
    <property type="entry name" value="TN5-like_N_sf"/>
</dbReference>
<reference evidence="2" key="1">
    <citation type="submission" date="2018-12" db="EMBL/GenBank/DDBJ databases">
        <authorList>
            <person name="Will S."/>
            <person name="Neumann-Schaal M."/>
            <person name="Henke P."/>
        </authorList>
    </citation>
    <scope>NUCLEOTIDE SEQUENCE</scope>
    <source>
        <strain evidence="2">PCC 7102</strain>
    </source>
</reference>
<organism evidence="2 3">
    <name type="scientific">Dulcicalothrix desertica PCC 7102</name>
    <dbReference type="NCBI Taxonomy" id="232991"/>
    <lineage>
        <taxon>Bacteria</taxon>
        <taxon>Bacillati</taxon>
        <taxon>Cyanobacteriota</taxon>
        <taxon>Cyanophyceae</taxon>
        <taxon>Nostocales</taxon>
        <taxon>Calotrichaceae</taxon>
        <taxon>Dulcicalothrix</taxon>
    </lineage>
</organism>
<dbReference type="AlphaFoldDB" id="A0A433VQY1"/>
<proteinExistence type="predicted"/>
<gene>
    <name evidence="2" type="ORF">DSM106972_016980</name>
</gene>
<dbReference type="SUPFAM" id="SSF53098">
    <property type="entry name" value="Ribonuclease H-like"/>
    <property type="match status" value="1"/>
</dbReference>
<dbReference type="Pfam" id="PF14706">
    <property type="entry name" value="Tnp_DNA_bind"/>
    <property type="match status" value="1"/>
</dbReference>
<protein>
    <recommendedName>
        <fullName evidence="1">Transposase Tn5-like N-terminal domain-containing protein</fullName>
    </recommendedName>
</protein>
<accession>A0A433VQY1</accession>
<dbReference type="PANTHER" id="PTHR37319">
    <property type="entry name" value="TRANSPOSASE"/>
    <property type="match status" value="1"/>
</dbReference>
<feature type="domain" description="Transposase Tn5-like N-terminal" evidence="1">
    <location>
        <begin position="9"/>
        <end position="42"/>
    </location>
</feature>
<evidence type="ECO:0000313" key="3">
    <source>
        <dbReference type="Proteomes" id="UP000271624"/>
    </source>
</evidence>
<evidence type="ECO:0000313" key="2">
    <source>
        <dbReference type="EMBL" id="RUT08530.1"/>
    </source>
</evidence>
<dbReference type="InterPro" id="IPR012337">
    <property type="entry name" value="RNaseH-like_sf"/>
</dbReference>
<reference evidence="2" key="2">
    <citation type="journal article" date="2019" name="Genome Biol. Evol.">
        <title>Day and night: Metabolic profiles and evolutionary relationships of six axenic non-marine cyanobacteria.</title>
        <authorList>
            <person name="Will S.E."/>
            <person name="Henke P."/>
            <person name="Boedeker C."/>
            <person name="Huang S."/>
            <person name="Brinkmann H."/>
            <person name="Rohde M."/>
            <person name="Jarek M."/>
            <person name="Friedl T."/>
            <person name="Seufert S."/>
            <person name="Schumacher M."/>
            <person name="Overmann J."/>
            <person name="Neumann-Schaal M."/>
            <person name="Petersen J."/>
        </authorList>
    </citation>
    <scope>NUCLEOTIDE SEQUENCE [LARGE SCALE GENOMIC DNA]</scope>
    <source>
        <strain evidence="2">PCC 7102</strain>
    </source>
</reference>